<dbReference type="RefSeq" id="WP_315880654.1">
    <property type="nucleotide sequence ID" value="NZ_JAWCTQ010000044.1"/>
</dbReference>
<name>A0ABU3QS73_9ACTN</name>
<sequence>MAEIRIMGASVEEQEQVTDLIRKALAAYPVPVAVDEPRRLQNRRSEPGTPAYRIVFTVIPAPAPAPAAEEHTVHVEREEPVRRRGERRSGRPMSGRRDRPALPPGTGR</sequence>
<protein>
    <submittedName>
        <fullName evidence="2">Uncharacterized protein</fullName>
    </submittedName>
</protein>
<comment type="caution">
    <text evidence="2">The sequence shown here is derived from an EMBL/GenBank/DDBJ whole genome shotgun (WGS) entry which is preliminary data.</text>
</comment>
<proteinExistence type="predicted"/>
<evidence type="ECO:0000313" key="2">
    <source>
        <dbReference type="EMBL" id="MDT9685610.1"/>
    </source>
</evidence>
<evidence type="ECO:0000313" key="3">
    <source>
        <dbReference type="Proteomes" id="UP001250181"/>
    </source>
</evidence>
<gene>
    <name evidence="2" type="ORF">RND61_26615</name>
</gene>
<dbReference type="EMBL" id="JAWCTQ010000044">
    <property type="protein sequence ID" value="MDT9685610.1"/>
    <property type="molecule type" value="Genomic_DNA"/>
</dbReference>
<reference evidence="2 3" key="1">
    <citation type="submission" date="2023-09" db="EMBL/GenBank/DDBJ databases">
        <title>Streptomyces sp. nov.: A antagonism against Alternaria gaisen Producing Streptochlin, Isolated from Tamarix root soil.</title>
        <authorList>
            <person name="Chen Y."/>
        </authorList>
    </citation>
    <scope>NUCLEOTIDE SEQUENCE [LARGE SCALE GENOMIC DNA]</scope>
    <source>
        <strain evidence="2 3">TRM76323</strain>
    </source>
</reference>
<keyword evidence="3" id="KW-1185">Reference proteome</keyword>
<evidence type="ECO:0000256" key="1">
    <source>
        <dbReference type="SAM" id="MobiDB-lite"/>
    </source>
</evidence>
<organism evidence="2 3">
    <name type="scientific">Streptomyces tamarix</name>
    <dbReference type="NCBI Taxonomy" id="3078565"/>
    <lineage>
        <taxon>Bacteria</taxon>
        <taxon>Bacillati</taxon>
        <taxon>Actinomycetota</taxon>
        <taxon>Actinomycetes</taxon>
        <taxon>Kitasatosporales</taxon>
        <taxon>Streptomycetaceae</taxon>
        <taxon>Streptomyces</taxon>
    </lineage>
</organism>
<dbReference type="Proteomes" id="UP001250181">
    <property type="component" value="Unassembled WGS sequence"/>
</dbReference>
<feature type="region of interest" description="Disordered" evidence="1">
    <location>
        <begin position="63"/>
        <end position="108"/>
    </location>
</feature>
<accession>A0ABU3QS73</accession>
<feature type="compositionally biased region" description="Basic and acidic residues" evidence="1">
    <location>
        <begin position="68"/>
        <end position="100"/>
    </location>
</feature>